<dbReference type="EMBL" id="MU267882">
    <property type="protein sequence ID" value="KAH7907677.1"/>
    <property type="molecule type" value="Genomic_DNA"/>
</dbReference>
<gene>
    <name evidence="1" type="ORF">BJ138DRAFT_1116495</name>
</gene>
<organism evidence="1 2">
    <name type="scientific">Hygrophoropsis aurantiaca</name>
    <dbReference type="NCBI Taxonomy" id="72124"/>
    <lineage>
        <taxon>Eukaryota</taxon>
        <taxon>Fungi</taxon>
        <taxon>Dikarya</taxon>
        <taxon>Basidiomycota</taxon>
        <taxon>Agaricomycotina</taxon>
        <taxon>Agaricomycetes</taxon>
        <taxon>Agaricomycetidae</taxon>
        <taxon>Boletales</taxon>
        <taxon>Coniophorineae</taxon>
        <taxon>Hygrophoropsidaceae</taxon>
        <taxon>Hygrophoropsis</taxon>
    </lineage>
</organism>
<name>A0ACB8A3A5_9AGAM</name>
<comment type="caution">
    <text evidence="1">The sequence shown here is derived from an EMBL/GenBank/DDBJ whole genome shotgun (WGS) entry which is preliminary data.</text>
</comment>
<keyword evidence="2" id="KW-1185">Reference proteome</keyword>
<evidence type="ECO:0000313" key="2">
    <source>
        <dbReference type="Proteomes" id="UP000790377"/>
    </source>
</evidence>
<evidence type="ECO:0000313" key="1">
    <source>
        <dbReference type="EMBL" id="KAH7907677.1"/>
    </source>
</evidence>
<sequence length="232" mass="25874">MGRPRLHCSPEEKINAARAARLRYYYKNTDIISSKMKAKYRCHIKAASTTKDSPSTTIPSPSRHLDPPTHIRHKARPSKALILLPRYSTGTSLICSDPPVDTMGEAIEKAKTMLTQLVQGSSQDFMDKICENIFNFIETDIPDDRLADLRQALDTAETITGIIKSAQADISFRSNGTSLVDVSKGQPTLMQLRSITEAMEDIYLSAVSDTKELRAKYNKGMLLHQLSEDIIC</sequence>
<reference evidence="1" key="1">
    <citation type="journal article" date="2021" name="New Phytol.">
        <title>Evolutionary innovations through gain and loss of genes in the ectomycorrhizal Boletales.</title>
        <authorList>
            <person name="Wu G."/>
            <person name="Miyauchi S."/>
            <person name="Morin E."/>
            <person name="Kuo A."/>
            <person name="Drula E."/>
            <person name="Varga T."/>
            <person name="Kohler A."/>
            <person name="Feng B."/>
            <person name="Cao Y."/>
            <person name="Lipzen A."/>
            <person name="Daum C."/>
            <person name="Hundley H."/>
            <person name="Pangilinan J."/>
            <person name="Johnson J."/>
            <person name="Barry K."/>
            <person name="LaButti K."/>
            <person name="Ng V."/>
            <person name="Ahrendt S."/>
            <person name="Min B."/>
            <person name="Choi I.G."/>
            <person name="Park H."/>
            <person name="Plett J.M."/>
            <person name="Magnuson J."/>
            <person name="Spatafora J.W."/>
            <person name="Nagy L.G."/>
            <person name="Henrissat B."/>
            <person name="Grigoriev I.V."/>
            <person name="Yang Z.L."/>
            <person name="Xu J."/>
            <person name="Martin F.M."/>
        </authorList>
    </citation>
    <scope>NUCLEOTIDE SEQUENCE</scope>
    <source>
        <strain evidence="1">ATCC 28755</strain>
    </source>
</reference>
<protein>
    <submittedName>
        <fullName evidence="1">Uncharacterized protein</fullName>
    </submittedName>
</protein>
<dbReference type="Proteomes" id="UP000790377">
    <property type="component" value="Unassembled WGS sequence"/>
</dbReference>
<proteinExistence type="predicted"/>
<accession>A0ACB8A3A5</accession>